<dbReference type="Gene3D" id="1.10.260.40">
    <property type="entry name" value="lambda repressor-like DNA-binding domains"/>
    <property type="match status" value="1"/>
</dbReference>
<evidence type="ECO:0000259" key="3">
    <source>
        <dbReference type="PROSITE" id="PS50943"/>
    </source>
</evidence>
<reference evidence="4 5" key="1">
    <citation type="submission" date="2024-01" db="EMBL/GenBank/DDBJ databases">
        <title>Seven novel Bacillus-like species.</title>
        <authorList>
            <person name="Liu G."/>
        </authorList>
    </citation>
    <scope>NUCLEOTIDE SEQUENCE [LARGE SCALE GENOMIC DNA]</scope>
    <source>
        <strain evidence="4 5">FJAT-53711</strain>
    </source>
</reference>
<gene>
    <name evidence="4" type="ORF">WAX78_16225</name>
</gene>
<dbReference type="Proteomes" id="UP001367922">
    <property type="component" value="Unassembled WGS sequence"/>
</dbReference>
<dbReference type="InterPro" id="IPR001387">
    <property type="entry name" value="Cro/C1-type_HTH"/>
</dbReference>
<dbReference type="RefSeq" id="WP_336483248.1">
    <property type="nucleotide sequence ID" value="NZ_JBAWSV010000005.1"/>
</dbReference>
<keyword evidence="5" id="KW-1185">Reference proteome</keyword>
<organism evidence="4 5">
    <name type="scientific">Bacillus yunxiaonensis</name>
    <dbReference type="NCBI Taxonomy" id="3127665"/>
    <lineage>
        <taxon>Bacteria</taxon>
        <taxon>Bacillati</taxon>
        <taxon>Bacillota</taxon>
        <taxon>Bacilli</taxon>
        <taxon>Bacillales</taxon>
        <taxon>Bacillaceae</taxon>
        <taxon>Bacillus</taxon>
    </lineage>
</organism>
<feature type="region of interest" description="Disordered" evidence="1">
    <location>
        <begin position="146"/>
        <end position="189"/>
    </location>
</feature>
<dbReference type="PANTHER" id="PTHR34475">
    <property type="match status" value="1"/>
</dbReference>
<dbReference type="InterPro" id="IPR010982">
    <property type="entry name" value="Lambda_DNA-bd_dom_sf"/>
</dbReference>
<feature type="transmembrane region" description="Helical" evidence="2">
    <location>
        <begin position="112"/>
        <end position="132"/>
    </location>
</feature>
<feature type="compositionally biased region" description="Low complexity" evidence="1">
    <location>
        <begin position="171"/>
        <end position="187"/>
    </location>
</feature>
<comment type="caution">
    <text evidence="4">The sequence shown here is derived from an EMBL/GenBank/DDBJ whole genome shotgun (WGS) entry which is preliminary data.</text>
</comment>
<dbReference type="Pfam" id="PF13464">
    <property type="entry name" value="RodZ_C"/>
    <property type="match status" value="1"/>
</dbReference>
<name>A0ABU8FY93_9BACI</name>
<keyword evidence="2" id="KW-0472">Membrane</keyword>
<dbReference type="PROSITE" id="PS50943">
    <property type="entry name" value="HTH_CROC1"/>
    <property type="match status" value="1"/>
</dbReference>
<dbReference type="Pfam" id="PF13413">
    <property type="entry name" value="HTH_25"/>
    <property type="match status" value="1"/>
</dbReference>
<dbReference type="EMBL" id="JBAWSV010000005">
    <property type="protein sequence ID" value="MEI4830991.1"/>
    <property type="molecule type" value="Genomic_DNA"/>
</dbReference>
<evidence type="ECO:0000256" key="1">
    <source>
        <dbReference type="SAM" id="MobiDB-lite"/>
    </source>
</evidence>
<dbReference type="PANTHER" id="PTHR34475:SF1">
    <property type="entry name" value="CYTOSKELETON PROTEIN RODZ"/>
    <property type="match status" value="1"/>
</dbReference>
<feature type="domain" description="HTH cro/C1-type" evidence="3">
    <location>
        <begin position="8"/>
        <end position="40"/>
    </location>
</feature>
<accession>A0ABU8FY93</accession>
<dbReference type="CDD" id="cd00093">
    <property type="entry name" value="HTH_XRE"/>
    <property type="match status" value="1"/>
</dbReference>
<dbReference type="SUPFAM" id="SSF47413">
    <property type="entry name" value="lambda repressor-like DNA-binding domains"/>
    <property type="match status" value="1"/>
</dbReference>
<sequence>MTELGQKLKEAREQKGFSIDQLQEVTKIQKRYLISIEEGNFSVLPGDFYARAFIKQYAEAVGLNGEAVLEEYKHEIPQPVSQDVPQISRGQKTQETVQRATSSPIADHMPKILITVLIIAIGVAIWFVFRFVSNKDSGQVKQVQSAQTEVEKAKNSPLDQKKEDQKKEGETQQTQQQPKQQQPATGQEEVKFVETKDNVSTLELRNNKAFKLEVTAKGTSYVDIKDENNNVLYKGTLTEGQTQQQDLWSKNVVRLNIGSAPNVDIKINGQVVAYPIKPEDTYHQIWVIKNLGEQPAQ</sequence>
<protein>
    <submittedName>
        <fullName evidence="4">RodZ domain-containing protein</fullName>
    </submittedName>
</protein>
<dbReference type="InterPro" id="IPR025194">
    <property type="entry name" value="RodZ-like_C"/>
</dbReference>
<keyword evidence="2" id="KW-0812">Transmembrane</keyword>
<dbReference type="InterPro" id="IPR050400">
    <property type="entry name" value="Bact_Cytoskel_RodZ"/>
</dbReference>
<evidence type="ECO:0000313" key="4">
    <source>
        <dbReference type="EMBL" id="MEI4830991.1"/>
    </source>
</evidence>
<evidence type="ECO:0000313" key="5">
    <source>
        <dbReference type="Proteomes" id="UP001367922"/>
    </source>
</evidence>
<feature type="compositionally biased region" description="Basic and acidic residues" evidence="1">
    <location>
        <begin position="149"/>
        <end position="170"/>
    </location>
</feature>
<feature type="region of interest" description="Disordered" evidence="1">
    <location>
        <begin position="82"/>
        <end position="102"/>
    </location>
</feature>
<keyword evidence="2" id="KW-1133">Transmembrane helix</keyword>
<proteinExistence type="predicted"/>
<evidence type="ECO:0000256" key="2">
    <source>
        <dbReference type="SAM" id="Phobius"/>
    </source>
</evidence>